<reference evidence="3" key="1">
    <citation type="submission" date="2020-05" db="EMBL/GenBank/DDBJ databases">
        <authorList>
            <person name="Chiriac C."/>
            <person name="Salcher M."/>
            <person name="Ghai R."/>
            <person name="Kavagutti S V."/>
        </authorList>
    </citation>
    <scope>NUCLEOTIDE SEQUENCE</scope>
</reference>
<dbReference type="InterPro" id="IPR001433">
    <property type="entry name" value="OxRdtase_FAD/NAD-bd"/>
</dbReference>
<dbReference type="InterPro" id="IPR050415">
    <property type="entry name" value="MRET"/>
</dbReference>
<dbReference type="PANTHER" id="PTHR47354:SF5">
    <property type="entry name" value="PROTEIN RFBI"/>
    <property type="match status" value="1"/>
</dbReference>
<dbReference type="InterPro" id="IPR039261">
    <property type="entry name" value="FNR_nucleotide-bd"/>
</dbReference>
<dbReference type="CDD" id="cd00207">
    <property type="entry name" value="fer2"/>
    <property type="match status" value="1"/>
</dbReference>
<feature type="domain" description="FAD-binding FR-type" evidence="2">
    <location>
        <begin position="105"/>
        <end position="206"/>
    </location>
</feature>
<dbReference type="InterPro" id="IPR001709">
    <property type="entry name" value="Flavoprot_Pyr_Nucl_cyt_Rdtase"/>
</dbReference>
<dbReference type="PANTHER" id="PTHR47354">
    <property type="entry name" value="NADH OXIDOREDUCTASE HCR"/>
    <property type="match status" value="1"/>
</dbReference>
<accession>A0A6J7FWC0</accession>
<dbReference type="SUPFAM" id="SSF52343">
    <property type="entry name" value="Ferredoxin reductase-like, C-terminal NADP-linked domain"/>
    <property type="match status" value="1"/>
</dbReference>
<evidence type="ECO:0000259" key="1">
    <source>
        <dbReference type="PROSITE" id="PS51085"/>
    </source>
</evidence>
<evidence type="ECO:0000313" key="3">
    <source>
        <dbReference type="EMBL" id="CAB4898364.1"/>
    </source>
</evidence>
<dbReference type="PRINTS" id="PR00410">
    <property type="entry name" value="PHEHYDRXLASE"/>
</dbReference>
<feature type="domain" description="2Fe-2S ferredoxin-type" evidence="1">
    <location>
        <begin position="5"/>
        <end position="95"/>
    </location>
</feature>
<dbReference type="GO" id="GO:0051537">
    <property type="term" value="F:2 iron, 2 sulfur cluster binding"/>
    <property type="evidence" value="ECO:0007669"/>
    <property type="project" value="InterPro"/>
</dbReference>
<organism evidence="3">
    <name type="scientific">freshwater metagenome</name>
    <dbReference type="NCBI Taxonomy" id="449393"/>
    <lineage>
        <taxon>unclassified sequences</taxon>
        <taxon>metagenomes</taxon>
        <taxon>ecological metagenomes</taxon>
    </lineage>
</organism>
<dbReference type="InterPro" id="IPR017938">
    <property type="entry name" value="Riboflavin_synthase-like_b-brl"/>
</dbReference>
<protein>
    <submittedName>
        <fullName evidence="3">Unannotated protein</fullName>
    </submittedName>
</protein>
<dbReference type="PROSITE" id="PS51384">
    <property type="entry name" value="FAD_FR"/>
    <property type="match status" value="1"/>
</dbReference>
<sequence>MADTHRITFEPVDIEMEVREDEHILDAAFRQGIHLMHGCREGRCSACKSFVLDGDIQMENHSTFACNEAEQDEGFVLLCRTKAYSDCTIELLNFDEDELLGGIPIQTVTTRVASLEAVTADIVALHLEPVEPAVFEFKPGQYADLTIPGTDETRSFSMASTQSTPDHVEFLIKKYPGGKFAALLDDGISVGDEITLTGPYGSSTLKDGHVLPVVCIGGGAGMAPILSLVRHMKESGNTRPVHFYYGARTPADLFYVDEINSLGEGLVDFTFVACVSDAAGVASSGSISVEEGNVTDVVQRLEPNISKAEVYLCGPPPMVDAALDLLDVCGTPTDQIFYDKFTSPAFD</sequence>
<dbReference type="PROSITE" id="PS51085">
    <property type="entry name" value="2FE2S_FER_2"/>
    <property type="match status" value="1"/>
</dbReference>
<dbReference type="Gene3D" id="2.40.30.10">
    <property type="entry name" value="Translation factors"/>
    <property type="match status" value="1"/>
</dbReference>
<dbReference type="Gene3D" id="3.40.50.80">
    <property type="entry name" value="Nucleotide-binding domain of ferredoxin-NADP reductase (FNR) module"/>
    <property type="match status" value="1"/>
</dbReference>
<dbReference type="PRINTS" id="PR00371">
    <property type="entry name" value="FPNCR"/>
</dbReference>
<dbReference type="InterPro" id="IPR006058">
    <property type="entry name" value="2Fe2S_fd_BS"/>
</dbReference>
<dbReference type="PROSITE" id="PS00197">
    <property type="entry name" value="2FE2S_FER_1"/>
    <property type="match status" value="1"/>
</dbReference>
<dbReference type="InterPro" id="IPR012675">
    <property type="entry name" value="Beta-grasp_dom_sf"/>
</dbReference>
<dbReference type="InterPro" id="IPR017927">
    <property type="entry name" value="FAD-bd_FR_type"/>
</dbReference>
<dbReference type="GO" id="GO:0016491">
    <property type="term" value="F:oxidoreductase activity"/>
    <property type="evidence" value="ECO:0007669"/>
    <property type="project" value="InterPro"/>
</dbReference>
<dbReference type="Gene3D" id="3.10.20.30">
    <property type="match status" value="1"/>
</dbReference>
<dbReference type="InterPro" id="IPR036010">
    <property type="entry name" value="2Fe-2S_ferredoxin-like_sf"/>
</dbReference>
<dbReference type="AlphaFoldDB" id="A0A6J7FWC0"/>
<proteinExistence type="predicted"/>
<dbReference type="SUPFAM" id="SSF54292">
    <property type="entry name" value="2Fe-2S ferredoxin-like"/>
    <property type="match status" value="1"/>
</dbReference>
<gene>
    <name evidence="3" type="ORF">UFOPK3564_00429</name>
</gene>
<evidence type="ECO:0000259" key="2">
    <source>
        <dbReference type="PROSITE" id="PS51384"/>
    </source>
</evidence>
<dbReference type="Pfam" id="PF00111">
    <property type="entry name" value="Fer2"/>
    <property type="match status" value="1"/>
</dbReference>
<dbReference type="SUPFAM" id="SSF63380">
    <property type="entry name" value="Riboflavin synthase domain-like"/>
    <property type="match status" value="1"/>
</dbReference>
<name>A0A6J7FWC0_9ZZZZ</name>
<dbReference type="EMBL" id="CAFBMK010000014">
    <property type="protein sequence ID" value="CAB4898364.1"/>
    <property type="molecule type" value="Genomic_DNA"/>
</dbReference>
<dbReference type="InterPro" id="IPR008333">
    <property type="entry name" value="Cbr1-like_FAD-bd_dom"/>
</dbReference>
<dbReference type="Pfam" id="PF00175">
    <property type="entry name" value="NAD_binding_1"/>
    <property type="match status" value="1"/>
</dbReference>
<dbReference type="Pfam" id="PF00970">
    <property type="entry name" value="FAD_binding_6"/>
    <property type="match status" value="1"/>
</dbReference>
<dbReference type="InterPro" id="IPR001041">
    <property type="entry name" value="2Fe-2S_ferredoxin-type"/>
</dbReference>